<sequence length="485" mass="55066">MNKKNLDRLFQEKFKEFEVKPKDYNWDKIQSKLKEDDKKIVVIPIWIKFIGVAASLILMLGLGLNMYINNNTKQPKVVNTVNNPVDTTNQKTTNTTRDTKPTIKNNSTLELDNNKNITNSESETKLQQQKLTKVSNKVVVNTNQETKSERPKNQNTIISSKKSNKNNLSINTQNSNSTNNYASNANSGLKNPNKIKVQDLITVLDTTLHSTITTNSLETIKLDEDKKENSIEEAIAKEELEEIIEEENNYNRWSVNINAAPVYYNSFGNGSHIDEQFNKNDKSGAINTGYGVKVGYALNNKIKVRTGINKLNLSYNTNNVIVYQNINNNPKTLRNLNLNTINNNLNINVISGNESFLQTPNLGFVKSVSLNQELSYYEIPLEFEYTFINSKFSINLIGGFSTFLLENNNIISEFDGEEMEIGKANNINNLSFTSNLGVGFNYNFSKAIQFNLEPTFKYQINAYENTPTNFNPYIIGLYTGLSYKF</sequence>
<evidence type="ECO:0000256" key="1">
    <source>
        <dbReference type="SAM" id="MobiDB-lite"/>
    </source>
</evidence>
<keyword evidence="2" id="KW-1133">Transmembrane helix</keyword>
<feature type="compositionally biased region" description="Low complexity" evidence="1">
    <location>
        <begin position="86"/>
        <end position="96"/>
    </location>
</feature>
<feature type="compositionally biased region" description="Low complexity" evidence="1">
    <location>
        <begin position="153"/>
        <end position="179"/>
    </location>
</feature>
<proteinExistence type="predicted"/>
<name>A0ABT4S1E5_9FLAO</name>
<organism evidence="3 4">
    <name type="scientific">Mesoflavibacter profundi</name>
    <dbReference type="NCBI Taxonomy" id="2708110"/>
    <lineage>
        <taxon>Bacteria</taxon>
        <taxon>Pseudomonadati</taxon>
        <taxon>Bacteroidota</taxon>
        <taxon>Flavobacteriia</taxon>
        <taxon>Flavobacteriales</taxon>
        <taxon>Flavobacteriaceae</taxon>
        <taxon>Mesoflavibacter</taxon>
    </lineage>
</organism>
<evidence type="ECO:0000313" key="3">
    <source>
        <dbReference type="EMBL" id="MDA0177856.1"/>
    </source>
</evidence>
<feature type="region of interest" description="Disordered" evidence="1">
    <location>
        <begin position="86"/>
        <end position="129"/>
    </location>
</feature>
<dbReference type="RefSeq" id="WP_191073097.1">
    <property type="nucleotide sequence ID" value="NZ_CP061703.1"/>
</dbReference>
<reference evidence="3" key="1">
    <citation type="submission" date="2022-11" db="EMBL/GenBank/DDBJ databases">
        <title>Refractory cell wall polysaccharides provide important carbon source for microbial heterotrophs in the hadal ocean.</title>
        <authorList>
            <person name="Zhu X."/>
        </authorList>
    </citation>
    <scope>NUCLEOTIDE SEQUENCE</scope>
    <source>
        <strain evidence="3">MTRN7</strain>
    </source>
</reference>
<dbReference type="Proteomes" id="UP001149142">
    <property type="component" value="Unassembled WGS sequence"/>
</dbReference>
<dbReference type="EMBL" id="JAPFGC010000002">
    <property type="protein sequence ID" value="MDA0177856.1"/>
    <property type="molecule type" value="Genomic_DNA"/>
</dbReference>
<evidence type="ECO:0008006" key="5">
    <source>
        <dbReference type="Google" id="ProtNLM"/>
    </source>
</evidence>
<feature type="region of interest" description="Disordered" evidence="1">
    <location>
        <begin position="141"/>
        <end position="179"/>
    </location>
</feature>
<keyword evidence="2" id="KW-0472">Membrane</keyword>
<keyword evidence="4" id="KW-1185">Reference proteome</keyword>
<comment type="caution">
    <text evidence="3">The sequence shown here is derived from an EMBL/GenBank/DDBJ whole genome shotgun (WGS) entry which is preliminary data.</text>
</comment>
<accession>A0ABT4S1E5</accession>
<gene>
    <name evidence="3" type="ORF">OOZ35_10170</name>
</gene>
<keyword evidence="2" id="KW-0812">Transmembrane</keyword>
<feature type="transmembrane region" description="Helical" evidence="2">
    <location>
        <begin position="40"/>
        <end position="68"/>
    </location>
</feature>
<dbReference type="InterPro" id="IPR011250">
    <property type="entry name" value="OMP/PagP_B-barrel"/>
</dbReference>
<protein>
    <recommendedName>
        <fullName evidence="5">Outer membrane protein beta-barrel domain-containing protein</fullName>
    </recommendedName>
</protein>
<feature type="compositionally biased region" description="Polar residues" evidence="1">
    <location>
        <begin position="103"/>
        <end position="129"/>
    </location>
</feature>
<evidence type="ECO:0000256" key="2">
    <source>
        <dbReference type="SAM" id="Phobius"/>
    </source>
</evidence>
<dbReference type="SUPFAM" id="SSF56925">
    <property type="entry name" value="OMPA-like"/>
    <property type="match status" value="1"/>
</dbReference>
<evidence type="ECO:0000313" key="4">
    <source>
        <dbReference type="Proteomes" id="UP001149142"/>
    </source>
</evidence>